<dbReference type="Proteomes" id="UP000181936">
    <property type="component" value="Chromosome"/>
</dbReference>
<feature type="binding site" evidence="10">
    <location>
        <position position="69"/>
    </location>
    <ligand>
        <name>Na(+)</name>
        <dbReference type="ChEBI" id="CHEBI:29101"/>
        <note>structural</note>
    </ligand>
</feature>
<evidence type="ECO:0000256" key="9">
    <source>
        <dbReference type="ARBA" id="ARBA00049940"/>
    </source>
</evidence>
<proteinExistence type="inferred from homology"/>
<comment type="activity regulation">
    <text evidence="10">Na(+) is not transported, but it plays an essential structural role and its presence is essential for fluoride channel function.</text>
</comment>
<keyword evidence="6 10" id="KW-0407">Ion channel</keyword>
<dbReference type="OrthoDB" id="9799631at2"/>
<evidence type="ECO:0000256" key="1">
    <source>
        <dbReference type="ARBA" id="ARBA00004651"/>
    </source>
</evidence>
<dbReference type="AlphaFoldDB" id="A0A1L3MT33"/>
<feature type="transmembrane region" description="Helical" evidence="10">
    <location>
        <begin position="91"/>
        <end position="113"/>
    </location>
</feature>
<dbReference type="KEGG" id="bwh:A9C19_12385"/>
<feature type="transmembrane region" description="Helical" evidence="10">
    <location>
        <begin position="61"/>
        <end position="79"/>
    </location>
</feature>
<evidence type="ECO:0000313" key="11">
    <source>
        <dbReference type="EMBL" id="APH05487.1"/>
    </source>
</evidence>
<evidence type="ECO:0000256" key="8">
    <source>
        <dbReference type="ARBA" id="ARBA00035585"/>
    </source>
</evidence>
<reference evidence="11 12" key="1">
    <citation type="journal article" date="2016" name="Sci. Rep.">
        <title>Complete genome sequence and transcriptomic analysis of a novel marine strain Bacillus weihaiensis reveals the mechanism of brown algae degradation.</title>
        <authorList>
            <person name="Zhu Y."/>
            <person name="Chen P."/>
            <person name="Bao Y."/>
            <person name="Men Y."/>
            <person name="Zeng Y."/>
            <person name="Yang J."/>
            <person name="Sun J."/>
            <person name="Sun Y."/>
        </authorList>
    </citation>
    <scope>NUCLEOTIDE SEQUENCE [LARGE SCALE GENOMIC DNA]</scope>
    <source>
        <strain evidence="11 12">Alg07</strain>
    </source>
</reference>
<keyword evidence="10" id="KW-0406">Ion transport</keyword>
<sequence length="121" mass="13110">MKDKVINTLLVALGGSFGSMSRYAVSIPILVEPLPTFIVNIIGSFILGYVSTYSRNTQLKLFMGTGFCGGFTTMSTFSLELTSLPIHFASGYLIATLLCSFILAYLGTWLGTLMKGSHNHD</sequence>
<organism evidence="11 12">
    <name type="scientific">Bacillus weihaiensis</name>
    <dbReference type="NCBI Taxonomy" id="1547283"/>
    <lineage>
        <taxon>Bacteria</taxon>
        <taxon>Bacillati</taxon>
        <taxon>Bacillota</taxon>
        <taxon>Bacilli</taxon>
        <taxon>Bacillales</taxon>
        <taxon>Bacillaceae</taxon>
        <taxon>Bacillus</taxon>
    </lineage>
</organism>
<comment type="function">
    <text evidence="9 10">Fluoride-specific ion channel. Important for reducing fluoride concentration in the cell, thus reducing its toxicity.</text>
</comment>
<evidence type="ECO:0000256" key="4">
    <source>
        <dbReference type="ARBA" id="ARBA00022989"/>
    </source>
</evidence>
<keyword evidence="5 10" id="KW-0472">Membrane</keyword>
<keyword evidence="10" id="KW-0479">Metal-binding</keyword>
<evidence type="ECO:0000256" key="10">
    <source>
        <dbReference type="HAMAP-Rule" id="MF_00454"/>
    </source>
</evidence>
<dbReference type="PANTHER" id="PTHR28259">
    <property type="entry name" value="FLUORIDE EXPORT PROTEIN 1-RELATED"/>
    <property type="match status" value="1"/>
</dbReference>
<evidence type="ECO:0000256" key="2">
    <source>
        <dbReference type="ARBA" id="ARBA00022475"/>
    </source>
</evidence>
<dbReference type="STRING" id="1547283.A9C19_12385"/>
<accession>A0A1L3MT33</accession>
<dbReference type="InterPro" id="IPR003691">
    <property type="entry name" value="FluC"/>
</dbReference>
<feature type="transmembrane region" description="Helical" evidence="10">
    <location>
        <begin position="36"/>
        <end position="54"/>
    </location>
</feature>
<evidence type="ECO:0000256" key="7">
    <source>
        <dbReference type="ARBA" id="ARBA00035120"/>
    </source>
</evidence>
<feature type="binding site" evidence="10">
    <location>
        <position position="72"/>
    </location>
    <ligand>
        <name>Na(+)</name>
        <dbReference type="ChEBI" id="CHEBI:29101"/>
        <note>structural</note>
    </ligand>
</feature>
<dbReference type="HAMAP" id="MF_00454">
    <property type="entry name" value="FluC"/>
    <property type="match status" value="1"/>
</dbReference>
<keyword evidence="3 10" id="KW-0812">Transmembrane</keyword>
<keyword evidence="10" id="KW-0813">Transport</keyword>
<evidence type="ECO:0000256" key="6">
    <source>
        <dbReference type="ARBA" id="ARBA00023303"/>
    </source>
</evidence>
<evidence type="ECO:0000256" key="3">
    <source>
        <dbReference type="ARBA" id="ARBA00022692"/>
    </source>
</evidence>
<dbReference type="RefSeq" id="WP_072580277.1">
    <property type="nucleotide sequence ID" value="NZ_CP016020.1"/>
</dbReference>
<comment type="similarity">
    <text evidence="7 10">Belongs to the fluoride channel Fluc/FEX (TC 1.A.43) family.</text>
</comment>
<dbReference type="Pfam" id="PF02537">
    <property type="entry name" value="CRCB"/>
    <property type="match status" value="1"/>
</dbReference>
<dbReference type="EMBL" id="CP016020">
    <property type="protein sequence ID" value="APH05487.1"/>
    <property type="molecule type" value="Genomic_DNA"/>
</dbReference>
<comment type="subcellular location">
    <subcellularLocation>
        <location evidence="1 10">Cell membrane</location>
        <topology evidence="1 10">Multi-pass membrane protein</topology>
    </subcellularLocation>
</comment>
<gene>
    <name evidence="10" type="primary">fluC</name>
    <name evidence="10" type="synonym">crcB</name>
    <name evidence="11" type="ORF">A9C19_12385</name>
</gene>
<dbReference type="GO" id="GO:0046872">
    <property type="term" value="F:metal ion binding"/>
    <property type="evidence" value="ECO:0007669"/>
    <property type="project" value="UniProtKB-KW"/>
</dbReference>
<dbReference type="GO" id="GO:0140114">
    <property type="term" value="P:cellular detoxification of fluoride"/>
    <property type="evidence" value="ECO:0007669"/>
    <property type="project" value="UniProtKB-UniRule"/>
</dbReference>
<name>A0A1L3MT33_9BACI</name>
<dbReference type="GO" id="GO:0062054">
    <property type="term" value="F:fluoride channel activity"/>
    <property type="evidence" value="ECO:0007669"/>
    <property type="project" value="UniProtKB-UniRule"/>
</dbReference>
<protein>
    <recommendedName>
        <fullName evidence="10">Fluoride-specific ion channel FluC</fullName>
    </recommendedName>
</protein>
<evidence type="ECO:0000313" key="12">
    <source>
        <dbReference type="Proteomes" id="UP000181936"/>
    </source>
</evidence>
<keyword evidence="4 10" id="KW-1133">Transmembrane helix</keyword>
<dbReference type="PANTHER" id="PTHR28259:SF1">
    <property type="entry name" value="FLUORIDE EXPORT PROTEIN 1-RELATED"/>
    <property type="match status" value="1"/>
</dbReference>
<keyword evidence="12" id="KW-1185">Reference proteome</keyword>
<keyword evidence="2 10" id="KW-1003">Cell membrane</keyword>
<comment type="catalytic activity">
    <reaction evidence="8">
        <text>fluoride(in) = fluoride(out)</text>
        <dbReference type="Rhea" id="RHEA:76159"/>
        <dbReference type="ChEBI" id="CHEBI:17051"/>
    </reaction>
    <physiologicalReaction direction="left-to-right" evidence="8">
        <dbReference type="Rhea" id="RHEA:76160"/>
    </physiologicalReaction>
</comment>
<dbReference type="GO" id="GO:0005886">
    <property type="term" value="C:plasma membrane"/>
    <property type="evidence" value="ECO:0007669"/>
    <property type="project" value="UniProtKB-SubCell"/>
</dbReference>
<evidence type="ECO:0000256" key="5">
    <source>
        <dbReference type="ARBA" id="ARBA00023136"/>
    </source>
</evidence>
<keyword evidence="10" id="KW-0915">Sodium</keyword>